<dbReference type="EMBL" id="JAGEMX010000009">
    <property type="protein sequence ID" value="MBO1832803.1"/>
    <property type="molecule type" value="Genomic_DNA"/>
</dbReference>
<dbReference type="Proteomes" id="UP000611459">
    <property type="component" value="Unassembled WGS sequence"/>
</dbReference>
<evidence type="ECO:0000313" key="3">
    <source>
        <dbReference type="Proteomes" id="UP000611459"/>
    </source>
</evidence>
<organism evidence="1 3">
    <name type="scientific">Burkholderia contaminans</name>
    <dbReference type="NCBI Taxonomy" id="488447"/>
    <lineage>
        <taxon>Bacteria</taxon>
        <taxon>Pseudomonadati</taxon>
        <taxon>Pseudomonadota</taxon>
        <taxon>Betaproteobacteria</taxon>
        <taxon>Burkholderiales</taxon>
        <taxon>Burkholderiaceae</taxon>
        <taxon>Burkholderia</taxon>
        <taxon>Burkholderia cepacia complex</taxon>
    </lineage>
</organism>
<evidence type="ECO:0000313" key="4">
    <source>
        <dbReference type="Proteomes" id="UP000664048"/>
    </source>
</evidence>
<gene>
    <name evidence="2" type="ORF">J4M89_25785</name>
    <name evidence="1" type="ORF">JIN94_19040</name>
</gene>
<reference evidence="1" key="1">
    <citation type="submission" date="2021-01" db="EMBL/GenBank/DDBJ databases">
        <title>Outbreak of Burkholderia contaminns endophthalmitis traced to a clinical ventilation system.</title>
        <authorList>
            <person name="Lipuma J."/>
            <person name="Spilker T."/>
            <person name="Kratholm J."/>
        </authorList>
    </citation>
    <scope>NUCLEOTIDE SEQUENCE</scope>
    <source>
        <strain evidence="1">HI4954</strain>
    </source>
</reference>
<dbReference type="RefSeq" id="WP_176331741.1">
    <property type="nucleotide sequence ID" value="NZ_JAENHZ010000008.1"/>
</dbReference>
<evidence type="ECO:0000313" key="1">
    <source>
        <dbReference type="EMBL" id="MBK1931986.1"/>
    </source>
</evidence>
<proteinExistence type="predicted"/>
<comment type="caution">
    <text evidence="1">The sequence shown here is derived from an EMBL/GenBank/DDBJ whole genome shotgun (WGS) entry which is preliminary data.</text>
</comment>
<protein>
    <submittedName>
        <fullName evidence="1">Uncharacterized protein</fullName>
    </submittedName>
</protein>
<dbReference type="AlphaFoldDB" id="A0AAP1V7S4"/>
<name>A0AAP1V7S4_9BURK</name>
<sequence>MIIREERRYRALSRYSQVIDDVRLGRLAHERATDIARMPPSSLEAAIRTGLAVLLSHADSECGYLGLYVPERDAIIVCAVTLDERGYEDGVPVIAELLDLDEFERKGGAVEIEVQRRIVGRQLNPVELRGWEQRHLSESYSWPRPRVFIYFERDGKVRTHFARRPPICRDWIDTYGLENMLGHPGVWDWFRGVLGNARIEPESVISLRVADGVKMRLDIAAAPKPCPACKYAHGKVATTGDVDQSTMDVDLSPHSAPSRLFGRLADVLLGHRAKG</sequence>
<keyword evidence="4" id="KW-1185">Reference proteome</keyword>
<reference evidence="2 4" key="2">
    <citation type="submission" date="2021-03" db="EMBL/GenBank/DDBJ databases">
        <title>Clinical course, treatment and visual outcome of an outbreak of Burkholderia contaminans endophthalmitis following cataract surgery.</title>
        <authorList>
            <person name="Lind C."/>
            <person name="Olsen K."/>
            <person name="Angelsen N.K."/>
            <person name="Krefting E.A."/>
            <person name="Fossen K."/>
            <person name="Gravningen K."/>
            <person name="Depoorter E."/>
            <person name="Vandamme P."/>
            <person name="Bertelsen G."/>
        </authorList>
    </citation>
    <scope>NUCLEOTIDE SEQUENCE [LARGE SCALE GENOMIC DNA]</scope>
    <source>
        <strain evidence="2 4">51242556</strain>
    </source>
</reference>
<dbReference type="Proteomes" id="UP000664048">
    <property type="component" value="Unassembled WGS sequence"/>
</dbReference>
<evidence type="ECO:0000313" key="2">
    <source>
        <dbReference type="EMBL" id="MBO1832803.1"/>
    </source>
</evidence>
<accession>A0AAP1V7S4</accession>
<dbReference type="EMBL" id="JAENIB010000007">
    <property type="protein sequence ID" value="MBK1931986.1"/>
    <property type="molecule type" value="Genomic_DNA"/>
</dbReference>